<evidence type="ECO:0000313" key="3">
    <source>
        <dbReference type="Proteomes" id="UP000679226"/>
    </source>
</evidence>
<reference evidence="2" key="1">
    <citation type="journal article" date="2021" name="PLoS Genet.">
        <title>Mobile Type VI secretion system loci of the gut Bacteroidales display extensive intra-ecosystem transfer, multi-species spread and geographical clustering.</title>
        <authorList>
            <person name="Garcia-Bayona L."/>
            <person name="Coyne M.J."/>
            <person name="Comstock L.E."/>
        </authorList>
    </citation>
    <scope>NUCLEOTIDE SEQUENCE</scope>
    <source>
        <strain evidence="2">CL11T00C20</strain>
    </source>
</reference>
<name>A0A975KII0_9BACE</name>
<evidence type="ECO:0000259" key="1">
    <source>
        <dbReference type="Pfam" id="PF21977"/>
    </source>
</evidence>
<feature type="domain" description="DUF6926" evidence="1">
    <location>
        <begin position="5"/>
        <end position="77"/>
    </location>
</feature>
<dbReference type="RefSeq" id="WP_211454386.1">
    <property type="nucleotide sequence ID" value="NZ_CP072227.1"/>
</dbReference>
<dbReference type="AlphaFoldDB" id="A0A975KII0"/>
<proteinExistence type="predicted"/>
<dbReference type="EMBL" id="CP072227">
    <property type="protein sequence ID" value="QUT46727.1"/>
    <property type="molecule type" value="Genomic_DNA"/>
</dbReference>
<protein>
    <recommendedName>
        <fullName evidence="1">DUF6926 domain-containing protein</fullName>
    </recommendedName>
</protein>
<gene>
    <name evidence="2" type="ORF">INE88_03562</name>
</gene>
<dbReference type="Pfam" id="PF21977">
    <property type="entry name" value="DUF6926"/>
    <property type="match status" value="1"/>
</dbReference>
<dbReference type="GeneID" id="69480325"/>
<organism evidence="2 3">
    <name type="scientific">Bacteroides eggerthii</name>
    <dbReference type="NCBI Taxonomy" id="28111"/>
    <lineage>
        <taxon>Bacteria</taxon>
        <taxon>Pseudomonadati</taxon>
        <taxon>Bacteroidota</taxon>
        <taxon>Bacteroidia</taxon>
        <taxon>Bacteroidales</taxon>
        <taxon>Bacteroidaceae</taxon>
        <taxon>Bacteroides</taxon>
    </lineage>
</organism>
<dbReference type="KEGG" id="beg:INE88_03562"/>
<accession>A0A975KII0</accession>
<dbReference type="InterPro" id="IPR053839">
    <property type="entry name" value="DUF6926"/>
</dbReference>
<sequence length="78" mass="8835">MNFTIECIPTWALCYLINSDPTGLTDEEIEMIDKWHTANNVMNVCTASEQEGECYPYFSHCPAFGLATEVIDCHVMIL</sequence>
<evidence type="ECO:0000313" key="2">
    <source>
        <dbReference type="EMBL" id="QUT46727.1"/>
    </source>
</evidence>
<dbReference type="Proteomes" id="UP000679226">
    <property type="component" value="Chromosome"/>
</dbReference>